<dbReference type="RefSeq" id="WP_035422025.1">
    <property type="nucleotide sequence ID" value="NZ_JAFBCV010000026.1"/>
</dbReference>
<dbReference type="Pfam" id="PF07441">
    <property type="entry name" value="BofA"/>
    <property type="match status" value="1"/>
</dbReference>
<name>A0ABS2T0B9_9BACI</name>
<feature type="transmembrane region" description="Helical" evidence="1">
    <location>
        <begin position="34"/>
        <end position="50"/>
    </location>
</feature>
<proteinExistence type="predicted"/>
<sequence length="87" mass="9319">MEPWLIVLLFLSVVVLLLLVGASAKPFRLAGQLGVRLVIGALLLFLLNSFTTMTSLFIPINIVTTSVVAVLGLPGMALLLAIQEFIL</sequence>
<keyword evidence="3" id="KW-1185">Reference proteome</keyword>
<evidence type="ECO:0000256" key="1">
    <source>
        <dbReference type="SAM" id="Phobius"/>
    </source>
</evidence>
<feature type="transmembrane region" description="Helical" evidence="1">
    <location>
        <begin position="62"/>
        <end position="82"/>
    </location>
</feature>
<keyword evidence="1" id="KW-0472">Membrane</keyword>
<gene>
    <name evidence="2" type="ORF">JOC54_004538</name>
</gene>
<dbReference type="NCBIfam" id="TIGR02862">
    <property type="entry name" value="spore_BofA"/>
    <property type="match status" value="1"/>
</dbReference>
<accession>A0ABS2T0B9</accession>
<keyword evidence="1" id="KW-0812">Transmembrane</keyword>
<comment type="caution">
    <text evidence="2">The sequence shown here is derived from an EMBL/GenBank/DDBJ whole genome shotgun (WGS) entry which is preliminary data.</text>
</comment>
<dbReference type="InterPro" id="IPR010001">
    <property type="entry name" value="BofA"/>
</dbReference>
<dbReference type="EMBL" id="JAFBCV010000026">
    <property type="protein sequence ID" value="MBM7841237.1"/>
    <property type="molecule type" value="Genomic_DNA"/>
</dbReference>
<reference evidence="2" key="1">
    <citation type="submission" date="2021-01" db="EMBL/GenBank/DDBJ databases">
        <title>Genomic Encyclopedia of Type Strains, Phase IV (KMG-IV): sequencing the most valuable type-strain genomes for metagenomic binning, comparative biology and taxonomic classification.</title>
        <authorList>
            <person name="Goeker M."/>
        </authorList>
    </citation>
    <scope>NUCLEOTIDE SEQUENCE</scope>
    <source>
        <strain evidence="2">DSM 21943</strain>
    </source>
</reference>
<keyword evidence="1" id="KW-1133">Transmembrane helix</keyword>
<organism evidence="2 3">
    <name type="scientific">Shouchella xiaoxiensis</name>
    <dbReference type="NCBI Taxonomy" id="766895"/>
    <lineage>
        <taxon>Bacteria</taxon>
        <taxon>Bacillati</taxon>
        <taxon>Bacillota</taxon>
        <taxon>Bacilli</taxon>
        <taxon>Bacillales</taxon>
        <taxon>Bacillaceae</taxon>
        <taxon>Shouchella</taxon>
    </lineage>
</organism>
<protein>
    <submittedName>
        <fullName evidence="2">Inhibitor of the pro-sigma K processing machinery</fullName>
    </submittedName>
</protein>
<evidence type="ECO:0000313" key="3">
    <source>
        <dbReference type="Proteomes" id="UP001179280"/>
    </source>
</evidence>
<dbReference type="Proteomes" id="UP001179280">
    <property type="component" value="Unassembled WGS sequence"/>
</dbReference>
<evidence type="ECO:0000313" key="2">
    <source>
        <dbReference type="EMBL" id="MBM7841237.1"/>
    </source>
</evidence>